<name>A0AAQ3XEH9_PASNO</name>
<organism evidence="1 2">
    <name type="scientific">Paspalum notatum var. saurae</name>
    <dbReference type="NCBI Taxonomy" id="547442"/>
    <lineage>
        <taxon>Eukaryota</taxon>
        <taxon>Viridiplantae</taxon>
        <taxon>Streptophyta</taxon>
        <taxon>Embryophyta</taxon>
        <taxon>Tracheophyta</taxon>
        <taxon>Spermatophyta</taxon>
        <taxon>Magnoliopsida</taxon>
        <taxon>Liliopsida</taxon>
        <taxon>Poales</taxon>
        <taxon>Poaceae</taxon>
        <taxon>PACMAD clade</taxon>
        <taxon>Panicoideae</taxon>
        <taxon>Andropogonodae</taxon>
        <taxon>Paspaleae</taxon>
        <taxon>Paspalinae</taxon>
        <taxon>Paspalum</taxon>
    </lineage>
</organism>
<proteinExistence type="predicted"/>
<evidence type="ECO:0000313" key="2">
    <source>
        <dbReference type="Proteomes" id="UP001341281"/>
    </source>
</evidence>
<dbReference type="Proteomes" id="UP001341281">
    <property type="component" value="Chromosome 09"/>
</dbReference>
<protein>
    <submittedName>
        <fullName evidence="1">Uncharacterized protein</fullName>
    </submittedName>
</protein>
<accession>A0AAQ3XEH9</accession>
<gene>
    <name evidence="1" type="ORF">U9M48_041138</name>
</gene>
<dbReference type="AlphaFoldDB" id="A0AAQ3XEH9"/>
<dbReference type="EMBL" id="CP144753">
    <property type="protein sequence ID" value="WVZ95365.1"/>
    <property type="molecule type" value="Genomic_DNA"/>
</dbReference>
<reference evidence="1 2" key="1">
    <citation type="submission" date="2024-02" db="EMBL/GenBank/DDBJ databases">
        <title>High-quality chromosome-scale genome assembly of Pensacola bahiagrass (Paspalum notatum Flugge var. saurae).</title>
        <authorList>
            <person name="Vega J.M."/>
            <person name="Podio M."/>
            <person name="Orjuela J."/>
            <person name="Siena L.A."/>
            <person name="Pessino S.C."/>
            <person name="Combes M.C."/>
            <person name="Mariac C."/>
            <person name="Albertini E."/>
            <person name="Pupilli F."/>
            <person name="Ortiz J.P.A."/>
            <person name="Leblanc O."/>
        </authorList>
    </citation>
    <scope>NUCLEOTIDE SEQUENCE [LARGE SCALE GENOMIC DNA]</scope>
    <source>
        <strain evidence="1">R1</strain>
        <tissue evidence="1">Leaf</tissue>
    </source>
</reference>
<sequence>MVSSVASSQAPRASKSCVDLMASSDCDYYLAWRAALWSGSGPARRAWWWGRDTVVPQAGTRRRWPRSDACAIGSHLGFTLMKVGSPNHSRCLH</sequence>
<evidence type="ECO:0000313" key="1">
    <source>
        <dbReference type="EMBL" id="WVZ95365.1"/>
    </source>
</evidence>
<keyword evidence="2" id="KW-1185">Reference proteome</keyword>